<dbReference type="Pfam" id="PF04264">
    <property type="entry name" value="YceI"/>
    <property type="match status" value="1"/>
</dbReference>
<sequence length="184" mass="20449">MRTLENLIAIIILFVVFAFSSGADSRKIVADKKTSTVTYAMSHPAHDWEGVCKDVNAVIVYDDNTKNISQVAVSLKVDAFNSGNANRDSHAIEVLEGLKYPKVTFTSNKIKNDNTTIVAEGNLTFHGVTKPITITVTRTNSDKRMALEGKFDILLSQFQIERPSLFGVKTKDEVKMSFKVFFPL</sequence>
<gene>
    <name evidence="2" type="ORF">EWM59_18705</name>
</gene>
<dbReference type="PANTHER" id="PTHR34406">
    <property type="entry name" value="PROTEIN YCEI"/>
    <property type="match status" value="1"/>
</dbReference>
<dbReference type="Proteomes" id="UP000293162">
    <property type="component" value="Unassembled WGS sequence"/>
</dbReference>
<dbReference type="RefSeq" id="WP_130022782.1">
    <property type="nucleotide sequence ID" value="NZ_SEWF01000031.1"/>
</dbReference>
<dbReference type="AlphaFoldDB" id="A0A4Q5LWK7"/>
<dbReference type="EMBL" id="SEWF01000031">
    <property type="protein sequence ID" value="RYU94092.1"/>
    <property type="molecule type" value="Genomic_DNA"/>
</dbReference>
<protein>
    <submittedName>
        <fullName evidence="2">YceI family protein</fullName>
    </submittedName>
</protein>
<dbReference type="SMART" id="SM00867">
    <property type="entry name" value="YceI"/>
    <property type="match status" value="1"/>
</dbReference>
<dbReference type="SUPFAM" id="SSF101874">
    <property type="entry name" value="YceI-like"/>
    <property type="match status" value="1"/>
</dbReference>
<dbReference type="InterPro" id="IPR007372">
    <property type="entry name" value="Lipid/polyisoprenoid-bd_YceI"/>
</dbReference>
<comment type="caution">
    <text evidence="2">The sequence shown here is derived from an EMBL/GenBank/DDBJ whole genome shotgun (WGS) entry which is preliminary data.</text>
</comment>
<evidence type="ECO:0000313" key="3">
    <source>
        <dbReference type="Proteomes" id="UP000293162"/>
    </source>
</evidence>
<dbReference type="Gene3D" id="2.40.128.110">
    <property type="entry name" value="Lipid/polyisoprenoid-binding, YceI-like"/>
    <property type="match status" value="1"/>
</dbReference>
<dbReference type="PANTHER" id="PTHR34406:SF1">
    <property type="entry name" value="PROTEIN YCEI"/>
    <property type="match status" value="1"/>
</dbReference>
<feature type="domain" description="Lipid/polyisoprenoid-binding YceI-like" evidence="1">
    <location>
        <begin position="25"/>
        <end position="183"/>
    </location>
</feature>
<reference evidence="2 3" key="1">
    <citation type="submission" date="2019-02" db="EMBL/GenBank/DDBJ databases">
        <title>Bacterial novel species Emticicia sp. 17J42-9 isolated from soil.</title>
        <authorList>
            <person name="Jung H.-Y."/>
        </authorList>
    </citation>
    <scope>NUCLEOTIDE SEQUENCE [LARGE SCALE GENOMIC DNA]</scope>
    <source>
        <strain evidence="2 3">17J42-9</strain>
    </source>
</reference>
<evidence type="ECO:0000259" key="1">
    <source>
        <dbReference type="SMART" id="SM00867"/>
    </source>
</evidence>
<keyword evidence="3" id="KW-1185">Reference proteome</keyword>
<proteinExistence type="predicted"/>
<dbReference type="InterPro" id="IPR036761">
    <property type="entry name" value="TTHA0802/YceI-like_sf"/>
</dbReference>
<organism evidence="2 3">
    <name type="scientific">Emticicia agri</name>
    <dbReference type="NCBI Taxonomy" id="2492393"/>
    <lineage>
        <taxon>Bacteria</taxon>
        <taxon>Pseudomonadati</taxon>
        <taxon>Bacteroidota</taxon>
        <taxon>Cytophagia</taxon>
        <taxon>Cytophagales</taxon>
        <taxon>Leadbetterellaceae</taxon>
        <taxon>Emticicia</taxon>
    </lineage>
</organism>
<name>A0A4Q5LWK7_9BACT</name>
<evidence type="ECO:0000313" key="2">
    <source>
        <dbReference type="EMBL" id="RYU94092.1"/>
    </source>
</evidence>
<dbReference type="OrthoDB" id="116832at2"/>
<accession>A0A4Q5LWK7</accession>